<feature type="domain" description="YCII-related" evidence="2">
    <location>
        <begin position="1"/>
        <end position="115"/>
    </location>
</feature>
<dbReference type="AlphaFoldDB" id="A0A919DRH0"/>
<dbReference type="SUPFAM" id="SSF54909">
    <property type="entry name" value="Dimeric alpha+beta barrel"/>
    <property type="match status" value="1"/>
</dbReference>
<sequence>MRYLCLLTKGADAVVPEPGTPEFTATLDAFETANRAMADAGVLIELGRLQSESSATTVRASGEETVLTDGPFAELKEEVCGFYLLECADLDEALRWAATIPLVRAGGAVEVRPLMAQAGPR</sequence>
<organism evidence="3 4">
    <name type="scientific">Streptomyces spiralis</name>
    <dbReference type="NCBI Taxonomy" id="66376"/>
    <lineage>
        <taxon>Bacteria</taxon>
        <taxon>Bacillati</taxon>
        <taxon>Actinomycetota</taxon>
        <taxon>Actinomycetes</taxon>
        <taxon>Kitasatosporales</taxon>
        <taxon>Streptomycetaceae</taxon>
        <taxon>Streptomyces</taxon>
    </lineage>
</organism>
<dbReference type="Gene3D" id="3.30.70.1060">
    <property type="entry name" value="Dimeric alpha+beta barrel"/>
    <property type="match status" value="1"/>
</dbReference>
<name>A0A919DRH0_9ACTN</name>
<dbReference type="EMBL" id="BNBC01000008">
    <property type="protein sequence ID" value="GHE68756.1"/>
    <property type="molecule type" value="Genomic_DNA"/>
</dbReference>
<evidence type="ECO:0000313" key="4">
    <source>
        <dbReference type="Proteomes" id="UP000641386"/>
    </source>
</evidence>
<gene>
    <name evidence="3" type="ORF">GCM10014715_23120</name>
</gene>
<evidence type="ECO:0000259" key="2">
    <source>
        <dbReference type="Pfam" id="PF03795"/>
    </source>
</evidence>
<reference evidence="3" key="1">
    <citation type="journal article" date="2014" name="Int. J. Syst. Evol. Microbiol.">
        <title>Complete genome sequence of Corynebacterium casei LMG S-19264T (=DSM 44701T), isolated from a smear-ripened cheese.</title>
        <authorList>
            <consortium name="US DOE Joint Genome Institute (JGI-PGF)"/>
            <person name="Walter F."/>
            <person name="Albersmeier A."/>
            <person name="Kalinowski J."/>
            <person name="Ruckert C."/>
        </authorList>
    </citation>
    <scope>NUCLEOTIDE SEQUENCE</scope>
    <source>
        <strain evidence="3">JCM 3302</strain>
    </source>
</reference>
<comment type="similarity">
    <text evidence="1">Belongs to the YciI family.</text>
</comment>
<dbReference type="RefSeq" id="WP_030177030.1">
    <property type="nucleotide sequence ID" value="NZ_BNBC01000008.1"/>
</dbReference>
<reference evidence="3" key="2">
    <citation type="submission" date="2020-09" db="EMBL/GenBank/DDBJ databases">
        <authorList>
            <person name="Sun Q."/>
            <person name="Ohkuma M."/>
        </authorList>
    </citation>
    <scope>NUCLEOTIDE SEQUENCE</scope>
    <source>
        <strain evidence="3">JCM 3302</strain>
    </source>
</reference>
<protein>
    <recommendedName>
        <fullName evidence="2">YCII-related domain-containing protein</fullName>
    </recommendedName>
</protein>
<keyword evidence="4" id="KW-1185">Reference proteome</keyword>
<dbReference type="PANTHER" id="PTHR35174">
    <property type="entry name" value="BLL7171 PROTEIN-RELATED"/>
    <property type="match status" value="1"/>
</dbReference>
<dbReference type="InterPro" id="IPR005545">
    <property type="entry name" value="YCII"/>
</dbReference>
<evidence type="ECO:0000313" key="3">
    <source>
        <dbReference type="EMBL" id="GHE68756.1"/>
    </source>
</evidence>
<evidence type="ECO:0000256" key="1">
    <source>
        <dbReference type="ARBA" id="ARBA00007689"/>
    </source>
</evidence>
<dbReference type="Proteomes" id="UP000641386">
    <property type="component" value="Unassembled WGS sequence"/>
</dbReference>
<dbReference type="InterPro" id="IPR011008">
    <property type="entry name" value="Dimeric_a/b-barrel"/>
</dbReference>
<dbReference type="PANTHER" id="PTHR35174:SF3">
    <property type="entry name" value="BLL7171 PROTEIN"/>
    <property type="match status" value="1"/>
</dbReference>
<dbReference type="Pfam" id="PF03795">
    <property type="entry name" value="YCII"/>
    <property type="match status" value="1"/>
</dbReference>
<comment type="caution">
    <text evidence="3">The sequence shown here is derived from an EMBL/GenBank/DDBJ whole genome shotgun (WGS) entry which is preliminary data.</text>
</comment>
<proteinExistence type="inferred from homology"/>
<accession>A0A919DRH0</accession>